<reference evidence="2 3" key="1">
    <citation type="submission" date="2019-01" db="EMBL/GenBank/DDBJ databases">
        <title>Sequencing of cultivated peanut Arachis hypogaea provides insights into genome evolution and oil improvement.</title>
        <authorList>
            <person name="Chen X."/>
        </authorList>
    </citation>
    <scope>NUCLEOTIDE SEQUENCE [LARGE SCALE GENOMIC DNA]</scope>
    <source>
        <strain evidence="3">cv. Fuhuasheng</strain>
        <tissue evidence="2">Leaves</tissue>
    </source>
</reference>
<dbReference type="AlphaFoldDB" id="A0A445CNL2"/>
<sequence length="334" mass="37450">MSIDLWFMLLNCEIGPEAVNFGLEAEKRYLGSSKGCGSSRLLRVRDCDAWVVAAVVVNPLAPELRENPGPSRLWRGGAMKNEARIYRLNGVAHLAGNINQEPTRVISYVRRQQNMSLHEQIIPYLETMGMYHLARLNISAFVERWHPETHTFHIPFGECTITLQDLGLPIDGEAVSGRLTDFENLMDNGRPLSPPNKVKQMMVHFTWFHERFRVLPADASEETLFGDKSVNRVHLCWLPYLAIDAGWTVPGCRVPATDAQFGVDLNEPAASPNDPWFTIGGTPGSTFSVVPPHTSPARHGQRPTRMRRPARWGTKSHLIGGFDIDDDDTIENSD</sequence>
<dbReference type="PANTHER" id="PTHR46033:SF8">
    <property type="entry name" value="PROTEIN MAINTENANCE OF MERISTEMS-LIKE"/>
    <property type="match status" value="1"/>
</dbReference>
<evidence type="ECO:0000259" key="1">
    <source>
        <dbReference type="Pfam" id="PF10536"/>
    </source>
</evidence>
<feature type="domain" description="Aminotransferase-like plant mobile" evidence="1">
    <location>
        <begin position="137"/>
        <end position="230"/>
    </location>
</feature>
<organism evidence="2 3">
    <name type="scientific">Arachis hypogaea</name>
    <name type="common">Peanut</name>
    <dbReference type="NCBI Taxonomy" id="3818"/>
    <lineage>
        <taxon>Eukaryota</taxon>
        <taxon>Viridiplantae</taxon>
        <taxon>Streptophyta</taxon>
        <taxon>Embryophyta</taxon>
        <taxon>Tracheophyta</taxon>
        <taxon>Spermatophyta</taxon>
        <taxon>Magnoliopsida</taxon>
        <taxon>eudicotyledons</taxon>
        <taxon>Gunneridae</taxon>
        <taxon>Pentapetalae</taxon>
        <taxon>rosids</taxon>
        <taxon>fabids</taxon>
        <taxon>Fabales</taxon>
        <taxon>Fabaceae</taxon>
        <taxon>Papilionoideae</taxon>
        <taxon>50 kb inversion clade</taxon>
        <taxon>dalbergioids sensu lato</taxon>
        <taxon>Dalbergieae</taxon>
        <taxon>Pterocarpus clade</taxon>
        <taxon>Arachis</taxon>
    </lineage>
</organism>
<accession>A0A445CNL2</accession>
<keyword evidence="3" id="KW-1185">Reference proteome</keyword>
<dbReference type="InterPro" id="IPR044824">
    <property type="entry name" value="MAIN-like"/>
</dbReference>
<evidence type="ECO:0000313" key="2">
    <source>
        <dbReference type="EMBL" id="RYR52516.1"/>
    </source>
</evidence>
<protein>
    <recommendedName>
        <fullName evidence="1">Aminotransferase-like plant mobile domain-containing protein</fullName>
    </recommendedName>
</protein>
<dbReference type="EMBL" id="SDMP01000006">
    <property type="protein sequence ID" value="RYR52516.1"/>
    <property type="molecule type" value="Genomic_DNA"/>
</dbReference>
<name>A0A445CNL2_ARAHY</name>
<dbReference type="GO" id="GO:0010073">
    <property type="term" value="P:meristem maintenance"/>
    <property type="evidence" value="ECO:0007669"/>
    <property type="project" value="InterPro"/>
</dbReference>
<gene>
    <name evidence="2" type="ORF">Ahy_A06g027427</name>
</gene>
<proteinExistence type="predicted"/>
<dbReference type="Pfam" id="PF10536">
    <property type="entry name" value="PMD"/>
    <property type="match status" value="1"/>
</dbReference>
<dbReference type="PANTHER" id="PTHR46033">
    <property type="entry name" value="PROTEIN MAIN-LIKE 2"/>
    <property type="match status" value="1"/>
</dbReference>
<dbReference type="Proteomes" id="UP000289738">
    <property type="component" value="Chromosome A06"/>
</dbReference>
<dbReference type="InterPro" id="IPR019557">
    <property type="entry name" value="AminoTfrase-like_pln_mobile"/>
</dbReference>
<comment type="caution">
    <text evidence="2">The sequence shown here is derived from an EMBL/GenBank/DDBJ whole genome shotgun (WGS) entry which is preliminary data.</text>
</comment>
<evidence type="ECO:0000313" key="3">
    <source>
        <dbReference type="Proteomes" id="UP000289738"/>
    </source>
</evidence>